<protein>
    <submittedName>
        <fullName evidence="3">Uncharacterized protein</fullName>
    </submittedName>
</protein>
<dbReference type="InterPro" id="IPR003265">
    <property type="entry name" value="HhH-GPD_domain"/>
</dbReference>
<dbReference type="AlphaFoldDB" id="A0AAV2CVA6"/>
<dbReference type="GO" id="GO:0006307">
    <property type="term" value="P:DNA alkylation repair"/>
    <property type="evidence" value="ECO:0007669"/>
    <property type="project" value="TreeGrafter"/>
</dbReference>
<keyword evidence="2" id="KW-0234">DNA repair</keyword>
<dbReference type="CDD" id="cd00056">
    <property type="entry name" value="ENDO3c"/>
    <property type="match status" value="1"/>
</dbReference>
<dbReference type="Proteomes" id="UP001497516">
    <property type="component" value="Chromosome 10"/>
</dbReference>
<dbReference type="InterPro" id="IPR051912">
    <property type="entry name" value="Alkylbase_DNA_Glycosylase/TA"/>
</dbReference>
<dbReference type="GO" id="GO:0008725">
    <property type="term" value="F:DNA-3-methyladenine glycosylase activity"/>
    <property type="evidence" value="ECO:0007669"/>
    <property type="project" value="TreeGrafter"/>
</dbReference>
<dbReference type="PANTHER" id="PTHR43003:SF8">
    <property type="entry name" value="HHH-GPD DOMAIN-CONTAINING PROTEIN"/>
    <property type="match status" value="1"/>
</dbReference>
<evidence type="ECO:0000256" key="1">
    <source>
        <dbReference type="ARBA" id="ARBA00022763"/>
    </source>
</evidence>
<sequence length="128" mass="14256">MTEEALLERLTAVKGIGVWPVHMFMLFSMHGPDVLPVGDLGVRKGVNSLYELNGLPEAAEMEKVCEKWWSYRSVEDWYMWRLVDANVAAGKAATNEEALSLLCESIGYGLHPSLVAGELEEEEAGWKT</sequence>
<evidence type="ECO:0000256" key="2">
    <source>
        <dbReference type="ARBA" id="ARBA00023204"/>
    </source>
</evidence>
<keyword evidence="1" id="KW-0227">DNA damage</keyword>
<dbReference type="GO" id="GO:0006285">
    <property type="term" value="P:base-excision repair, AP site formation"/>
    <property type="evidence" value="ECO:0007669"/>
    <property type="project" value="TreeGrafter"/>
</dbReference>
<evidence type="ECO:0000313" key="3">
    <source>
        <dbReference type="EMBL" id="CAL1360477.1"/>
    </source>
</evidence>
<dbReference type="SUPFAM" id="SSF48150">
    <property type="entry name" value="DNA-glycosylase"/>
    <property type="match status" value="1"/>
</dbReference>
<reference evidence="3 4" key="1">
    <citation type="submission" date="2024-04" db="EMBL/GenBank/DDBJ databases">
        <authorList>
            <person name="Fracassetti M."/>
        </authorList>
    </citation>
    <scope>NUCLEOTIDE SEQUENCE [LARGE SCALE GENOMIC DNA]</scope>
</reference>
<keyword evidence="4" id="KW-1185">Reference proteome</keyword>
<dbReference type="Gene3D" id="1.10.1670.40">
    <property type="match status" value="1"/>
</dbReference>
<organism evidence="3 4">
    <name type="scientific">Linum trigynum</name>
    <dbReference type="NCBI Taxonomy" id="586398"/>
    <lineage>
        <taxon>Eukaryota</taxon>
        <taxon>Viridiplantae</taxon>
        <taxon>Streptophyta</taxon>
        <taxon>Embryophyta</taxon>
        <taxon>Tracheophyta</taxon>
        <taxon>Spermatophyta</taxon>
        <taxon>Magnoliopsida</taxon>
        <taxon>eudicotyledons</taxon>
        <taxon>Gunneridae</taxon>
        <taxon>Pentapetalae</taxon>
        <taxon>rosids</taxon>
        <taxon>fabids</taxon>
        <taxon>Malpighiales</taxon>
        <taxon>Linaceae</taxon>
        <taxon>Linum</taxon>
    </lineage>
</organism>
<evidence type="ECO:0000313" key="4">
    <source>
        <dbReference type="Proteomes" id="UP001497516"/>
    </source>
</evidence>
<gene>
    <name evidence="3" type="ORF">LTRI10_LOCUS7913</name>
</gene>
<dbReference type="GO" id="GO:0032131">
    <property type="term" value="F:alkylated DNA binding"/>
    <property type="evidence" value="ECO:0007669"/>
    <property type="project" value="TreeGrafter"/>
</dbReference>
<dbReference type="GO" id="GO:0005634">
    <property type="term" value="C:nucleus"/>
    <property type="evidence" value="ECO:0007669"/>
    <property type="project" value="TreeGrafter"/>
</dbReference>
<dbReference type="EMBL" id="OZ034814">
    <property type="protein sequence ID" value="CAL1360477.1"/>
    <property type="molecule type" value="Genomic_DNA"/>
</dbReference>
<accession>A0AAV2CVA6</accession>
<proteinExistence type="predicted"/>
<dbReference type="GO" id="GO:0032993">
    <property type="term" value="C:protein-DNA complex"/>
    <property type="evidence" value="ECO:0007669"/>
    <property type="project" value="TreeGrafter"/>
</dbReference>
<dbReference type="GO" id="GO:0043916">
    <property type="term" value="F:DNA-7-methylguanine glycosylase activity"/>
    <property type="evidence" value="ECO:0007669"/>
    <property type="project" value="TreeGrafter"/>
</dbReference>
<dbReference type="InterPro" id="IPR011257">
    <property type="entry name" value="DNA_glycosylase"/>
</dbReference>
<dbReference type="PANTHER" id="PTHR43003">
    <property type="entry name" value="DNA-3-METHYLADENINE GLYCOSYLASE"/>
    <property type="match status" value="1"/>
</dbReference>
<name>A0AAV2CVA6_9ROSI</name>